<accession>A0A8T3A5R8</accession>
<dbReference type="OrthoDB" id="694018at2759"/>
<dbReference type="EMBL" id="JAGYWB010000018">
    <property type="protein sequence ID" value="KAI0491478.1"/>
    <property type="molecule type" value="Genomic_DNA"/>
</dbReference>
<name>A0A8T3A5R8_DENNO</name>
<organism evidence="1 2">
    <name type="scientific">Dendrobium nobile</name>
    <name type="common">Orchid</name>
    <dbReference type="NCBI Taxonomy" id="94219"/>
    <lineage>
        <taxon>Eukaryota</taxon>
        <taxon>Viridiplantae</taxon>
        <taxon>Streptophyta</taxon>
        <taxon>Embryophyta</taxon>
        <taxon>Tracheophyta</taxon>
        <taxon>Spermatophyta</taxon>
        <taxon>Magnoliopsida</taxon>
        <taxon>Liliopsida</taxon>
        <taxon>Asparagales</taxon>
        <taxon>Orchidaceae</taxon>
        <taxon>Epidendroideae</taxon>
        <taxon>Malaxideae</taxon>
        <taxon>Dendrobiinae</taxon>
        <taxon>Dendrobium</taxon>
    </lineage>
</organism>
<comment type="caution">
    <text evidence="1">The sequence shown here is derived from an EMBL/GenBank/DDBJ whole genome shotgun (WGS) entry which is preliminary data.</text>
</comment>
<protein>
    <submittedName>
        <fullName evidence="1">Uncharacterized protein</fullName>
    </submittedName>
</protein>
<dbReference type="InterPro" id="IPR036691">
    <property type="entry name" value="Endo/exonu/phosph_ase_sf"/>
</dbReference>
<gene>
    <name evidence="1" type="ORF">KFK09_025738</name>
</gene>
<dbReference type="PANTHER" id="PTHR33710">
    <property type="entry name" value="BNAC02G09200D PROTEIN"/>
    <property type="match status" value="1"/>
</dbReference>
<evidence type="ECO:0000313" key="2">
    <source>
        <dbReference type="Proteomes" id="UP000829196"/>
    </source>
</evidence>
<evidence type="ECO:0000313" key="1">
    <source>
        <dbReference type="EMBL" id="KAI0491478.1"/>
    </source>
</evidence>
<dbReference type="SUPFAM" id="SSF56219">
    <property type="entry name" value="DNase I-like"/>
    <property type="match status" value="1"/>
</dbReference>
<reference evidence="1" key="1">
    <citation type="journal article" date="2022" name="Front. Genet.">
        <title>Chromosome-Scale Assembly of the Dendrobium nobile Genome Provides Insights Into the Molecular Mechanism of the Biosynthesis of the Medicinal Active Ingredient of Dendrobium.</title>
        <authorList>
            <person name="Xu Q."/>
            <person name="Niu S.-C."/>
            <person name="Li K.-L."/>
            <person name="Zheng P.-J."/>
            <person name="Zhang X.-J."/>
            <person name="Jia Y."/>
            <person name="Liu Y."/>
            <person name="Niu Y.-X."/>
            <person name="Yu L.-H."/>
            <person name="Chen D.-F."/>
            <person name="Zhang G.-Q."/>
        </authorList>
    </citation>
    <scope>NUCLEOTIDE SEQUENCE</scope>
    <source>
        <tissue evidence="1">Leaf</tissue>
    </source>
</reference>
<keyword evidence="2" id="KW-1185">Reference proteome</keyword>
<proteinExistence type="predicted"/>
<dbReference type="PANTHER" id="PTHR33710:SF71">
    <property type="entry name" value="ENDONUCLEASE_EXONUCLEASE_PHOSPHATASE DOMAIN-CONTAINING PROTEIN"/>
    <property type="match status" value="1"/>
</dbReference>
<sequence length="194" mass="22485">MVDNDLHDLGFLGLRYTWSNNKNGSSKIWVRLDRVLMKSEGLRLAPLVIVKHLIRIASGHCPLLLNFTPITRNSRSWLRTLKALFFWSRNSLKDLGELKLSLEGRIEELQLQESTEDGLSEDHQLELRREAGELNATLARLATWWRQRAKTKWIEEGDSNSHFFHLNASARRRGNIIVEIQNSNGDKIFDQKLI</sequence>
<dbReference type="Proteomes" id="UP000829196">
    <property type="component" value="Unassembled WGS sequence"/>
</dbReference>
<dbReference type="AlphaFoldDB" id="A0A8T3A5R8"/>